<keyword evidence="7" id="KW-1185">Reference proteome</keyword>
<dbReference type="Pfam" id="PF04434">
    <property type="entry name" value="SWIM"/>
    <property type="match status" value="1"/>
</dbReference>
<evidence type="ECO:0000256" key="2">
    <source>
        <dbReference type="ARBA" id="ARBA00022771"/>
    </source>
</evidence>
<feature type="domain" description="SWIM-type" evidence="5">
    <location>
        <begin position="194"/>
        <end position="226"/>
    </location>
</feature>
<evidence type="ECO:0000256" key="3">
    <source>
        <dbReference type="ARBA" id="ARBA00022833"/>
    </source>
</evidence>
<proteinExistence type="predicted"/>
<accession>A0AAD4STK0</accession>
<dbReference type="AlphaFoldDB" id="A0AAD4STK0"/>
<protein>
    <recommendedName>
        <fullName evidence="5">SWIM-type domain-containing protein</fullName>
    </recommendedName>
</protein>
<gene>
    <name evidence="6" type="ORF">MKW98_026893</name>
</gene>
<dbReference type="GO" id="GO:0008270">
    <property type="term" value="F:zinc ion binding"/>
    <property type="evidence" value="ECO:0007669"/>
    <property type="project" value="UniProtKB-KW"/>
</dbReference>
<evidence type="ECO:0000256" key="4">
    <source>
        <dbReference type="PROSITE-ProRule" id="PRU00325"/>
    </source>
</evidence>
<evidence type="ECO:0000259" key="5">
    <source>
        <dbReference type="PROSITE" id="PS50966"/>
    </source>
</evidence>
<evidence type="ECO:0000256" key="1">
    <source>
        <dbReference type="ARBA" id="ARBA00022723"/>
    </source>
</evidence>
<keyword evidence="1" id="KW-0479">Metal-binding</keyword>
<dbReference type="InterPro" id="IPR007527">
    <property type="entry name" value="Znf_SWIM"/>
</dbReference>
<keyword evidence="3" id="KW-0862">Zinc</keyword>
<dbReference type="SMART" id="SM00575">
    <property type="entry name" value="ZnF_PMZ"/>
    <property type="match status" value="1"/>
</dbReference>
<keyword evidence="2 4" id="KW-0863">Zinc-finger</keyword>
<organism evidence="6 7">
    <name type="scientific">Papaver atlanticum</name>
    <dbReference type="NCBI Taxonomy" id="357466"/>
    <lineage>
        <taxon>Eukaryota</taxon>
        <taxon>Viridiplantae</taxon>
        <taxon>Streptophyta</taxon>
        <taxon>Embryophyta</taxon>
        <taxon>Tracheophyta</taxon>
        <taxon>Spermatophyta</taxon>
        <taxon>Magnoliopsida</taxon>
        <taxon>Ranunculales</taxon>
        <taxon>Papaveraceae</taxon>
        <taxon>Papaveroideae</taxon>
        <taxon>Papaver</taxon>
    </lineage>
</organism>
<dbReference type="PROSITE" id="PS50966">
    <property type="entry name" value="ZF_SWIM"/>
    <property type="match status" value="1"/>
</dbReference>
<dbReference type="Proteomes" id="UP001202328">
    <property type="component" value="Unassembled WGS sequence"/>
</dbReference>
<name>A0AAD4STK0_9MAGN</name>
<comment type="caution">
    <text evidence="6">The sequence shown here is derived from an EMBL/GenBank/DDBJ whole genome shotgun (WGS) entry which is preliminary data.</text>
</comment>
<reference evidence="6" key="1">
    <citation type="submission" date="2022-04" db="EMBL/GenBank/DDBJ databases">
        <title>A functionally conserved STORR gene fusion in Papaver species that diverged 16.8 million years ago.</title>
        <authorList>
            <person name="Catania T."/>
        </authorList>
    </citation>
    <scope>NUCLEOTIDE SEQUENCE</scope>
    <source>
        <strain evidence="6">S-188037</strain>
    </source>
</reference>
<evidence type="ECO:0000313" key="7">
    <source>
        <dbReference type="Proteomes" id="UP001202328"/>
    </source>
</evidence>
<dbReference type="PANTHER" id="PTHR31973:SF195">
    <property type="entry name" value="MUDR FAMILY TRANSPOSASE"/>
    <property type="match status" value="1"/>
</dbReference>
<evidence type="ECO:0000313" key="6">
    <source>
        <dbReference type="EMBL" id="KAI3923300.1"/>
    </source>
</evidence>
<dbReference type="EMBL" id="JAJJMB010008487">
    <property type="protein sequence ID" value="KAI3923300.1"/>
    <property type="molecule type" value="Genomic_DNA"/>
</dbReference>
<dbReference type="InterPro" id="IPR006564">
    <property type="entry name" value="Znf_PMZ"/>
</dbReference>
<dbReference type="PANTHER" id="PTHR31973">
    <property type="entry name" value="POLYPROTEIN, PUTATIVE-RELATED"/>
    <property type="match status" value="1"/>
</dbReference>
<sequence length="278" mass="31918">MRLMCSNAVLTGINIAVDQNFQDVKHFHRLCARKFYQLIRIGFDEPESQKKALDAAKSYNPGYHKCNLLHLPELQRRWVEACGKSSWARHSYNPSACCPQMVNIFSNAFNLWITKLKCLPICQFVMGFEAKLIQLFLTRQRNGRLWKDERTVPIASAKLGDQILHKILYHASSRPVWRSNHKTLVTNICNMPSRNVHLLLRTCDCGKWKISGVPCVHAVAVIAQHRPPRYEGYVHEYFTVRRYMASYAGIIKGSPSMTESLQVAGINPPPLKKIRRLS</sequence>